<dbReference type="Pfam" id="PF22776">
    <property type="entry name" value="K_trans_C"/>
    <property type="match status" value="1"/>
</dbReference>
<evidence type="ECO:0000256" key="7">
    <source>
        <dbReference type="ARBA" id="ARBA00022847"/>
    </source>
</evidence>
<evidence type="ECO:0000256" key="9">
    <source>
        <dbReference type="ARBA" id="ARBA00022989"/>
    </source>
</evidence>
<feature type="transmembrane region" description="Helical" evidence="12">
    <location>
        <begin position="106"/>
        <end position="133"/>
    </location>
</feature>
<keyword evidence="5 12" id="KW-0633">Potassium transport</keyword>
<comment type="caution">
    <text evidence="15">The sequence shown here is derived from an EMBL/GenBank/DDBJ whole genome shotgun (WGS) entry which is preliminary data.</text>
</comment>
<feature type="transmembrane region" description="Helical" evidence="12">
    <location>
        <begin position="341"/>
        <end position="362"/>
    </location>
</feature>
<dbReference type="RefSeq" id="WP_161035866.1">
    <property type="nucleotide sequence ID" value="NZ_WWCL01000003.1"/>
</dbReference>
<dbReference type="InterPro" id="IPR003855">
    <property type="entry name" value="K+_transporter"/>
</dbReference>
<dbReference type="PANTHER" id="PTHR30540:SF79">
    <property type="entry name" value="LOW AFFINITY POTASSIUM TRANSPORT SYSTEM PROTEIN KUP"/>
    <property type="match status" value="1"/>
</dbReference>
<dbReference type="AlphaFoldDB" id="A0A845HY62"/>
<keyword evidence="3 12" id="KW-0813">Transport</keyword>
<keyword evidence="8 12" id="KW-0630">Potassium</keyword>
<evidence type="ECO:0000256" key="10">
    <source>
        <dbReference type="ARBA" id="ARBA00023065"/>
    </source>
</evidence>
<evidence type="ECO:0000256" key="2">
    <source>
        <dbReference type="ARBA" id="ARBA00007019"/>
    </source>
</evidence>
<dbReference type="GO" id="GO:0015293">
    <property type="term" value="F:symporter activity"/>
    <property type="evidence" value="ECO:0007669"/>
    <property type="project" value="UniProtKB-UniRule"/>
</dbReference>
<evidence type="ECO:0000256" key="1">
    <source>
        <dbReference type="ARBA" id="ARBA00004141"/>
    </source>
</evidence>
<comment type="similarity">
    <text evidence="2 12">Belongs to the HAK/KUP transporter (TC 2.A.72) family.</text>
</comment>
<dbReference type="EMBL" id="WWCL01000003">
    <property type="protein sequence ID" value="MYN46324.1"/>
    <property type="molecule type" value="Genomic_DNA"/>
</dbReference>
<dbReference type="InterPro" id="IPR053952">
    <property type="entry name" value="K_trans_C"/>
</dbReference>
<keyword evidence="16" id="KW-1185">Reference proteome</keyword>
<keyword evidence="4 12" id="KW-1003">Cell membrane</keyword>
<feature type="transmembrane region" description="Helical" evidence="12">
    <location>
        <begin position="47"/>
        <end position="70"/>
    </location>
</feature>
<comment type="catalytic activity">
    <reaction evidence="12">
        <text>K(+)(in) + H(+)(in) = K(+)(out) + H(+)(out)</text>
        <dbReference type="Rhea" id="RHEA:28490"/>
        <dbReference type="ChEBI" id="CHEBI:15378"/>
        <dbReference type="ChEBI" id="CHEBI:29103"/>
    </reaction>
</comment>
<feature type="transmembrane region" description="Helical" evidence="12">
    <location>
        <begin position="423"/>
        <end position="444"/>
    </location>
</feature>
<evidence type="ECO:0000256" key="8">
    <source>
        <dbReference type="ARBA" id="ARBA00022958"/>
    </source>
</evidence>
<keyword evidence="9 12" id="KW-1133">Transmembrane helix</keyword>
<evidence type="ECO:0000256" key="4">
    <source>
        <dbReference type="ARBA" id="ARBA00022475"/>
    </source>
</evidence>
<keyword evidence="7 12" id="KW-0769">Symport</keyword>
<feature type="domain" description="K+ potassium transporter integral membrane" evidence="13">
    <location>
        <begin position="13"/>
        <end position="467"/>
    </location>
</feature>
<evidence type="ECO:0000256" key="5">
    <source>
        <dbReference type="ARBA" id="ARBA00022538"/>
    </source>
</evidence>
<accession>A0A845HY62</accession>
<keyword evidence="10 12" id="KW-0406">Ion transport</keyword>
<organism evidence="15 16">
    <name type="scientific">Duganella fentianensis</name>
    <dbReference type="NCBI Taxonomy" id="2692177"/>
    <lineage>
        <taxon>Bacteria</taxon>
        <taxon>Pseudomonadati</taxon>
        <taxon>Pseudomonadota</taxon>
        <taxon>Betaproteobacteria</taxon>
        <taxon>Burkholderiales</taxon>
        <taxon>Oxalobacteraceae</taxon>
        <taxon>Telluria group</taxon>
        <taxon>Duganella</taxon>
    </lineage>
</organism>
<feature type="transmembrane region" description="Helical" evidence="12">
    <location>
        <begin position="396"/>
        <end position="417"/>
    </location>
</feature>
<evidence type="ECO:0000256" key="3">
    <source>
        <dbReference type="ARBA" id="ARBA00022448"/>
    </source>
</evidence>
<evidence type="ECO:0000256" key="6">
    <source>
        <dbReference type="ARBA" id="ARBA00022692"/>
    </source>
</evidence>
<reference evidence="15" key="1">
    <citation type="submission" date="2019-12" db="EMBL/GenBank/DDBJ databases">
        <title>Novel species isolated from a subtropical stream in China.</title>
        <authorList>
            <person name="Lu H."/>
        </authorList>
    </citation>
    <scope>NUCLEOTIDE SEQUENCE [LARGE SCALE GENOMIC DNA]</scope>
    <source>
        <strain evidence="15">FT93W</strain>
    </source>
</reference>
<evidence type="ECO:0000313" key="15">
    <source>
        <dbReference type="EMBL" id="MYN46324.1"/>
    </source>
</evidence>
<dbReference type="HAMAP" id="MF_01522">
    <property type="entry name" value="Kup"/>
    <property type="match status" value="1"/>
</dbReference>
<feature type="transmembrane region" description="Helical" evidence="12">
    <location>
        <begin position="249"/>
        <end position="271"/>
    </location>
</feature>
<comment type="function">
    <text evidence="12">Transport of potassium into the cell. Likely operates as a K(+):H(+) symporter.</text>
</comment>
<dbReference type="PANTHER" id="PTHR30540">
    <property type="entry name" value="OSMOTIC STRESS POTASSIUM TRANSPORTER"/>
    <property type="match status" value="1"/>
</dbReference>
<dbReference type="Pfam" id="PF02705">
    <property type="entry name" value="K_trans"/>
    <property type="match status" value="1"/>
</dbReference>
<dbReference type="GO" id="GO:0005886">
    <property type="term" value="C:plasma membrane"/>
    <property type="evidence" value="ECO:0007669"/>
    <property type="project" value="UniProtKB-SubCell"/>
</dbReference>
<evidence type="ECO:0000259" key="13">
    <source>
        <dbReference type="Pfam" id="PF02705"/>
    </source>
</evidence>
<name>A0A845HY62_9BURK</name>
<feature type="transmembrane region" description="Helical" evidence="12">
    <location>
        <begin position="368"/>
        <end position="389"/>
    </location>
</feature>
<evidence type="ECO:0000256" key="11">
    <source>
        <dbReference type="ARBA" id="ARBA00023136"/>
    </source>
</evidence>
<protein>
    <recommendedName>
        <fullName evidence="12">Probable potassium transport system protein Kup</fullName>
    </recommendedName>
</protein>
<comment type="subcellular location">
    <subcellularLocation>
        <location evidence="12">Cell membrane</location>
        <topology evidence="12">Multi-pass membrane protein</topology>
    </subcellularLocation>
    <subcellularLocation>
        <location evidence="1">Membrane</location>
        <topology evidence="1">Multi-pass membrane protein</topology>
    </subcellularLocation>
</comment>
<feature type="transmembrane region" description="Helical" evidence="12">
    <location>
        <begin position="216"/>
        <end position="237"/>
    </location>
</feature>
<evidence type="ECO:0000259" key="14">
    <source>
        <dbReference type="Pfam" id="PF22776"/>
    </source>
</evidence>
<sequence>MTEHHKKSSLAALTLAAVGIVYGDIGTSPLYTLKTIFDPEHGLALNEANLLGIISLIFWGLTFIVSLKYVTLVLRADNRGEGGIMALMALVLNSVSKAAPRWNYPLMLLGVFGATMFYGDSVITPAISVLSAIEGLEVAAPGLEQYIVPLTIVVLVSLYALQHQGTAGIGRWFGPIMVVWFAALAVMGVVNIIAAPQILAALNPFHALRFMFENRMIAFVALGAVVLAFTGAEALYADMGHFGKSPIRAAWFLIVFPALALNYLGQGALLILNPAAVDNPFFQQLGAWSVYPLVILSTAATVIASQATISGTFSMTKQAIALGLLPRMRIMHTSASEIGQIYIPAVNWLQLSVVLLAVVGFGSSDKLAGAYGIAVTATMLATTVLTFFVTRYRWNLPLTLCLAATGFFLTMDVLLFSASTLKLFHGGWFPLLLGAVLFTTMLTWKRGRALVFQNLQKHAIPLEDFLSSLFVAPPTRVYGTAIFLRGESDGVPHALLHNLSHNKVLHERVVFFTVHVVEEPWVPADDQVKITELGHQCYQLNVHYGFKDEPDIPKALAQCERLGMTFDMMETSFFIARQTVISTPGSGMATWREHLFVAMSRNARGAADYYQIPTNRVIELGTQVEI</sequence>
<feature type="transmembrane region" description="Helical" evidence="12">
    <location>
        <begin position="145"/>
        <end position="161"/>
    </location>
</feature>
<dbReference type="Proteomes" id="UP000444316">
    <property type="component" value="Unassembled WGS sequence"/>
</dbReference>
<feature type="transmembrane region" description="Helical" evidence="12">
    <location>
        <begin position="173"/>
        <end position="196"/>
    </location>
</feature>
<keyword evidence="11 12" id="KW-0472">Membrane</keyword>
<feature type="transmembrane region" description="Helical" evidence="12">
    <location>
        <begin position="291"/>
        <end position="320"/>
    </location>
</feature>
<evidence type="ECO:0000313" key="16">
    <source>
        <dbReference type="Proteomes" id="UP000444316"/>
    </source>
</evidence>
<dbReference type="InterPro" id="IPR053951">
    <property type="entry name" value="K_trans_N"/>
</dbReference>
<dbReference type="GO" id="GO:0015079">
    <property type="term" value="F:potassium ion transmembrane transporter activity"/>
    <property type="evidence" value="ECO:0007669"/>
    <property type="project" value="UniProtKB-UniRule"/>
</dbReference>
<dbReference type="InterPro" id="IPR023051">
    <property type="entry name" value="Kup"/>
</dbReference>
<gene>
    <name evidence="12" type="primary">kup</name>
    <name evidence="15" type="ORF">GTP23_14830</name>
</gene>
<keyword evidence="6 12" id="KW-0812">Transmembrane</keyword>
<proteinExistence type="inferred from homology"/>
<feature type="domain" description="K+ potassium transporter C-terminal" evidence="14">
    <location>
        <begin position="479"/>
        <end position="626"/>
    </location>
</feature>
<evidence type="ECO:0000256" key="12">
    <source>
        <dbReference type="HAMAP-Rule" id="MF_01522"/>
    </source>
</evidence>